<reference evidence="2" key="1">
    <citation type="submission" date="2017-06" db="EMBL/GenBank/DDBJ databases">
        <authorList>
            <person name="Varghese N."/>
            <person name="Submissions S."/>
        </authorList>
    </citation>
    <scope>NUCLEOTIDE SEQUENCE [LARGE SCALE GENOMIC DNA]</scope>
    <source>
        <strain evidence="2">DSM 22348</strain>
    </source>
</reference>
<accession>A0A239BTA1</accession>
<dbReference type="InterPro" id="IPR023213">
    <property type="entry name" value="CAT-like_dom_sf"/>
</dbReference>
<dbReference type="SUPFAM" id="SSF52777">
    <property type="entry name" value="CoA-dependent acyltransferases"/>
    <property type="match status" value="1"/>
</dbReference>
<sequence>MQLHRLLDETEQRFHRNFLDRNGNTQVTTLLTVPGCVSALRARKAFARLVADFPFLRQKIVPLGADQYGFVAVREDVQSTACATPASLHVDALLKLELNRLLGDEEGWRALLVVDAAIKQTHILLTRNHAISDGYSTARLVDSLVGHLGVNPAVANGRASRAFHIRLAHWRASPVDAGRASYADFVRLQVSATATQRIEQLRATSGFTTNAIWGGVLAHSYLRHADVPAFDLFTAYSLREPDSDGQPVTKACQIDVRKATLGGKDSGLLECIERYAQVVVADKARLSLHEPPVGDDTPRPALAFTNTGPLDRFLTRPAAAVLGFSTLVNRSGGNYHFVLHLGRFNGTWHAALAFSSLNVERSTALAFKARVEATLEALPVALNTP</sequence>
<name>A0A239BTA1_9PSED</name>
<dbReference type="STRING" id="1215104.GCA_000730585_02851"/>
<dbReference type="Proteomes" id="UP000198407">
    <property type="component" value="Unassembled WGS sequence"/>
</dbReference>
<dbReference type="RefSeq" id="WP_042125115.1">
    <property type="nucleotide sequence ID" value="NZ_FZOL01000003.1"/>
</dbReference>
<keyword evidence="2" id="KW-1185">Reference proteome</keyword>
<dbReference type="AlphaFoldDB" id="A0A239BTA1"/>
<evidence type="ECO:0000313" key="2">
    <source>
        <dbReference type="Proteomes" id="UP000198407"/>
    </source>
</evidence>
<organism evidence="1 2">
    <name type="scientific">Pseudomonas japonica</name>
    <dbReference type="NCBI Taxonomy" id="256466"/>
    <lineage>
        <taxon>Bacteria</taxon>
        <taxon>Pseudomonadati</taxon>
        <taxon>Pseudomonadota</taxon>
        <taxon>Gammaproteobacteria</taxon>
        <taxon>Pseudomonadales</taxon>
        <taxon>Pseudomonadaceae</taxon>
        <taxon>Pseudomonas</taxon>
    </lineage>
</organism>
<dbReference type="Gene3D" id="3.30.559.10">
    <property type="entry name" value="Chloramphenicol acetyltransferase-like domain"/>
    <property type="match status" value="1"/>
</dbReference>
<dbReference type="OrthoDB" id="6962571at2"/>
<dbReference type="EMBL" id="FZOL01000003">
    <property type="protein sequence ID" value="SNS11247.1"/>
    <property type="molecule type" value="Genomic_DNA"/>
</dbReference>
<gene>
    <name evidence="1" type="ORF">SAMN05444352_103190</name>
</gene>
<evidence type="ECO:0000313" key="1">
    <source>
        <dbReference type="EMBL" id="SNS11247.1"/>
    </source>
</evidence>
<protein>
    <recommendedName>
        <fullName evidence="3">Condensation domain-containing protein</fullName>
    </recommendedName>
</protein>
<evidence type="ECO:0008006" key="3">
    <source>
        <dbReference type="Google" id="ProtNLM"/>
    </source>
</evidence>
<proteinExistence type="predicted"/>